<comment type="caution">
    <text evidence="1">The sequence shown here is derived from an EMBL/GenBank/DDBJ whole genome shotgun (WGS) entry which is preliminary data.</text>
</comment>
<sequence length="59" mass="6920">MSEREYAKSIIDIISDEQLSDVIEYLINSTDESRDEEKFKLVSAHVLNKYHKAFEELAK</sequence>
<name>A0A934WPF3_9FIRM</name>
<organism evidence="1 2">
    <name type="scientific">Ruminococcus difficilis</name>
    <dbReference type="NCBI Taxonomy" id="2763069"/>
    <lineage>
        <taxon>Bacteria</taxon>
        <taxon>Bacillati</taxon>
        <taxon>Bacillota</taxon>
        <taxon>Clostridia</taxon>
        <taxon>Eubacteriales</taxon>
        <taxon>Oscillospiraceae</taxon>
        <taxon>Ruminococcus</taxon>
    </lineage>
</organism>
<evidence type="ECO:0000313" key="2">
    <source>
        <dbReference type="Proteomes" id="UP000633365"/>
    </source>
</evidence>
<protein>
    <submittedName>
        <fullName evidence="1">Uncharacterized protein</fullName>
    </submittedName>
</protein>
<dbReference type="EMBL" id="JAEQMG010000041">
    <property type="protein sequence ID" value="MBK6087831.1"/>
    <property type="molecule type" value="Genomic_DNA"/>
</dbReference>
<dbReference type="AlphaFoldDB" id="A0A934WPF3"/>
<dbReference type="RefSeq" id="WP_186833396.1">
    <property type="nucleotide sequence ID" value="NZ_JAEQMG010000041.1"/>
</dbReference>
<gene>
    <name evidence="1" type="ORF">JKK62_04030</name>
</gene>
<dbReference type="Proteomes" id="UP000633365">
    <property type="component" value="Unassembled WGS sequence"/>
</dbReference>
<reference evidence="1" key="1">
    <citation type="submission" date="2021-01" db="EMBL/GenBank/DDBJ databases">
        <title>Genome public.</title>
        <authorList>
            <person name="Liu C."/>
            <person name="Sun Q."/>
        </authorList>
    </citation>
    <scope>NUCLEOTIDE SEQUENCE</scope>
    <source>
        <strain evidence="1">M6</strain>
    </source>
</reference>
<accession>A0A934WPF3</accession>
<keyword evidence="2" id="KW-1185">Reference proteome</keyword>
<proteinExistence type="predicted"/>
<evidence type="ECO:0000313" key="1">
    <source>
        <dbReference type="EMBL" id="MBK6087831.1"/>
    </source>
</evidence>